<name>A0A0F3L0Z0_9GAMM</name>
<dbReference type="AlphaFoldDB" id="A0A0F3L0Z0"/>
<evidence type="ECO:0008006" key="3">
    <source>
        <dbReference type="Google" id="ProtNLM"/>
    </source>
</evidence>
<comment type="caution">
    <text evidence="1">The sequence shown here is derived from an EMBL/GenBank/DDBJ whole genome shotgun (WGS) entry which is preliminary data.</text>
</comment>
<keyword evidence="2" id="KW-1185">Reference proteome</keyword>
<organism evidence="1 2">
    <name type="scientific">Luteibacter yeojuensis</name>
    <dbReference type="NCBI Taxonomy" id="345309"/>
    <lineage>
        <taxon>Bacteria</taxon>
        <taxon>Pseudomonadati</taxon>
        <taxon>Pseudomonadota</taxon>
        <taxon>Gammaproteobacteria</taxon>
        <taxon>Lysobacterales</taxon>
        <taxon>Rhodanobacteraceae</taxon>
        <taxon>Luteibacter</taxon>
    </lineage>
</organism>
<dbReference type="InterPro" id="IPR029063">
    <property type="entry name" value="SAM-dependent_MTases_sf"/>
</dbReference>
<dbReference type="RefSeq" id="WP_045827665.1">
    <property type="nucleotide sequence ID" value="NZ_JZRB01000002.1"/>
</dbReference>
<accession>A0A0F3L0Z0</accession>
<protein>
    <recommendedName>
        <fullName evidence="3">FkbM family methyltransferase</fullName>
    </recommendedName>
</protein>
<proteinExistence type="predicted"/>
<sequence length="236" mass="25250">MTRAKPPSLLSTRYGLCAPTPGDLPATRSLQLYGEWAEGETDLLSGLITDGHHIVEVGGDFAAHTLWLARAVGETGVVHVVEPRRLPFQQLCANVALNQLGNVHAHHAWFGPGSGMRDLDGEAVRTATLDSLALPALHLLKVNLGNALVDALESAKATIDSYRPLVYSRLSGVDTAEAEVQALKSRGYRVWSHTPALYNPENHAGASRNVFPGILACNVVAAHTESGVDFDHLAEL</sequence>
<dbReference type="Gene3D" id="3.40.50.150">
    <property type="entry name" value="Vaccinia Virus protein VP39"/>
    <property type="match status" value="1"/>
</dbReference>
<evidence type="ECO:0000313" key="2">
    <source>
        <dbReference type="Proteomes" id="UP000033651"/>
    </source>
</evidence>
<dbReference type="SUPFAM" id="SSF53335">
    <property type="entry name" value="S-adenosyl-L-methionine-dependent methyltransferases"/>
    <property type="match status" value="1"/>
</dbReference>
<gene>
    <name evidence="1" type="ORF">VI08_00935</name>
</gene>
<evidence type="ECO:0000313" key="1">
    <source>
        <dbReference type="EMBL" id="KJV37128.1"/>
    </source>
</evidence>
<dbReference type="OrthoDB" id="5679686at2"/>
<dbReference type="PATRIC" id="fig|345309.4.peg.1238"/>
<reference evidence="1 2" key="1">
    <citation type="submission" date="2015-03" db="EMBL/GenBank/DDBJ databases">
        <title>Draft genome sequence of Luteibacter yeojuensis strain SU11.</title>
        <authorList>
            <person name="Sulaiman J."/>
            <person name="Priya K."/>
            <person name="Chan K.-G."/>
        </authorList>
    </citation>
    <scope>NUCLEOTIDE SEQUENCE [LARGE SCALE GENOMIC DNA]</scope>
    <source>
        <strain evidence="1 2">SU11</strain>
    </source>
</reference>
<dbReference type="Proteomes" id="UP000033651">
    <property type="component" value="Unassembled WGS sequence"/>
</dbReference>
<dbReference type="EMBL" id="JZRB01000002">
    <property type="protein sequence ID" value="KJV37128.1"/>
    <property type="molecule type" value="Genomic_DNA"/>
</dbReference>